<protein>
    <submittedName>
        <fullName evidence="2">Uncharacterized protein</fullName>
    </submittedName>
</protein>
<reference evidence="2 3" key="1">
    <citation type="submission" date="2016-02" db="EMBL/GenBank/DDBJ databases">
        <title>Complete genome sequence and transcriptome regulation of the pentose utilising yeast Sugiyamaella lignohabitans.</title>
        <authorList>
            <person name="Bellasio M."/>
            <person name="Peymann A."/>
            <person name="Valli M."/>
            <person name="Sipitzky M."/>
            <person name="Graf A."/>
            <person name="Sauer M."/>
            <person name="Marx H."/>
            <person name="Mattanovich D."/>
        </authorList>
    </citation>
    <scope>NUCLEOTIDE SEQUENCE [LARGE SCALE GENOMIC DNA]</scope>
    <source>
        <strain evidence="2 3">CBS 10342</strain>
    </source>
</reference>
<sequence length="210" mass="23228">MVWPWSLSKPVKETSKENNSSEIEFRDPSLTEFYTKAKPPTPVSLAPETVQHDQTSSSDVKDTNAGISTIPGFASNAETVSTTYSHLGAGSFELKGGGRKISLQQAARDNCVEFEVALSNCIVRGSIFDRFLSCRTQQMNQQKCTELQEYALAVLGYNLALSQDERNKIQGLADDLLIAHAPDSRLTEDICEQFKTAVDNHRSSTVKYRS</sequence>
<dbReference type="EMBL" id="CP014501">
    <property type="protein sequence ID" value="ANB13338.1"/>
    <property type="molecule type" value="Genomic_DNA"/>
</dbReference>
<dbReference type="OrthoDB" id="2103031at2759"/>
<keyword evidence="3" id="KW-1185">Reference proteome</keyword>
<feature type="region of interest" description="Disordered" evidence="1">
    <location>
        <begin position="1"/>
        <end position="24"/>
    </location>
</feature>
<proteinExistence type="predicted"/>
<evidence type="ECO:0000313" key="2">
    <source>
        <dbReference type="EMBL" id="ANB13338.1"/>
    </source>
</evidence>
<dbReference type="KEGG" id="slb:AWJ20_1624"/>
<feature type="region of interest" description="Disordered" evidence="1">
    <location>
        <begin position="36"/>
        <end position="64"/>
    </location>
</feature>
<name>A0A167DVC3_9ASCO</name>
<evidence type="ECO:0000256" key="1">
    <source>
        <dbReference type="SAM" id="MobiDB-lite"/>
    </source>
</evidence>
<dbReference type="RefSeq" id="XP_018735815.1">
    <property type="nucleotide sequence ID" value="XM_018878520.1"/>
</dbReference>
<evidence type="ECO:0000313" key="3">
    <source>
        <dbReference type="Proteomes" id="UP000189580"/>
    </source>
</evidence>
<accession>A0A167DVC3</accession>
<dbReference type="Proteomes" id="UP000189580">
    <property type="component" value="Chromosome a"/>
</dbReference>
<gene>
    <name evidence="2" type="ORF">AWJ20_1624</name>
</gene>
<dbReference type="AlphaFoldDB" id="A0A167DVC3"/>
<organism evidence="2 3">
    <name type="scientific">Sugiyamaella lignohabitans</name>
    <dbReference type="NCBI Taxonomy" id="796027"/>
    <lineage>
        <taxon>Eukaryota</taxon>
        <taxon>Fungi</taxon>
        <taxon>Dikarya</taxon>
        <taxon>Ascomycota</taxon>
        <taxon>Saccharomycotina</taxon>
        <taxon>Dipodascomycetes</taxon>
        <taxon>Dipodascales</taxon>
        <taxon>Trichomonascaceae</taxon>
        <taxon>Sugiyamaella</taxon>
    </lineage>
</organism>
<dbReference type="GeneID" id="30033447"/>